<evidence type="ECO:0000313" key="4">
    <source>
        <dbReference type="Proteomes" id="UP000256645"/>
    </source>
</evidence>
<dbReference type="OrthoDB" id="5561043at2759"/>
<keyword evidence="3" id="KW-0503">Monooxygenase</keyword>
<dbReference type="EMBL" id="PDLM01000003">
    <property type="protein sequence ID" value="RDW82786.1"/>
    <property type="molecule type" value="Genomic_DNA"/>
</dbReference>
<dbReference type="InterPro" id="IPR016215">
    <property type="entry name" value="NTA_MOA"/>
</dbReference>
<dbReference type="InterPro" id="IPR036661">
    <property type="entry name" value="Luciferase-like_sf"/>
</dbReference>
<dbReference type="PIRSF" id="PIRSF000337">
    <property type="entry name" value="NTA_MOA"/>
    <property type="match status" value="1"/>
</dbReference>
<comment type="similarity">
    <text evidence="1">Belongs to the NtaA/SnaA/DszA monooxygenase family.</text>
</comment>
<dbReference type="Gene3D" id="3.20.20.30">
    <property type="entry name" value="Luciferase-like domain"/>
    <property type="match status" value="1"/>
</dbReference>
<dbReference type="InterPro" id="IPR011251">
    <property type="entry name" value="Luciferase-like_dom"/>
</dbReference>
<evidence type="ECO:0000313" key="3">
    <source>
        <dbReference type="EMBL" id="RDW82786.1"/>
    </source>
</evidence>
<dbReference type="InterPro" id="IPR051260">
    <property type="entry name" value="Diverse_substr_monoxygenases"/>
</dbReference>
<dbReference type="GO" id="GO:0004497">
    <property type="term" value="F:monooxygenase activity"/>
    <property type="evidence" value="ECO:0007669"/>
    <property type="project" value="UniProtKB-KW"/>
</dbReference>
<organism evidence="3 4">
    <name type="scientific">Coleophoma cylindrospora</name>
    <dbReference type="NCBI Taxonomy" id="1849047"/>
    <lineage>
        <taxon>Eukaryota</taxon>
        <taxon>Fungi</taxon>
        <taxon>Dikarya</taxon>
        <taxon>Ascomycota</taxon>
        <taxon>Pezizomycotina</taxon>
        <taxon>Leotiomycetes</taxon>
        <taxon>Helotiales</taxon>
        <taxon>Dermateaceae</taxon>
        <taxon>Coleophoma</taxon>
    </lineage>
</organism>
<name>A0A3D8S8V6_9HELO</name>
<proteinExistence type="inferred from homology"/>
<dbReference type="PANTHER" id="PTHR30011:SF30">
    <property type="entry name" value="XENOBIOTIC COMPOUND MONOOXYGENASE, DSZA FAMILY (AFU_ORTHOLOGUE AFUA_6G01920)"/>
    <property type="match status" value="1"/>
</dbReference>
<dbReference type="Pfam" id="PF00296">
    <property type="entry name" value="Bac_luciferase"/>
    <property type="match status" value="1"/>
</dbReference>
<feature type="domain" description="Luciferase-like" evidence="2">
    <location>
        <begin position="30"/>
        <end position="397"/>
    </location>
</feature>
<protein>
    <submittedName>
        <fullName evidence="3">Xenobiotic compound monooxygenase-2</fullName>
    </submittedName>
</protein>
<comment type="caution">
    <text evidence="3">The sequence shown here is derived from an EMBL/GenBank/DDBJ whole genome shotgun (WGS) entry which is preliminary data.</text>
</comment>
<reference evidence="3 4" key="1">
    <citation type="journal article" date="2018" name="IMA Fungus">
        <title>IMA Genome-F 9: Draft genome sequence of Annulohypoxylon stygium, Aspergillus mulundensis, Berkeleyomyces basicola (syn. Thielaviopsis basicola), Ceratocystis smalleyi, two Cercospora beticola strains, Coleophoma cylindrospora, Fusarium fracticaudum, Phialophora cf. hyalina, and Morchella septimelata.</title>
        <authorList>
            <person name="Wingfield B.D."/>
            <person name="Bills G.F."/>
            <person name="Dong Y."/>
            <person name="Huang W."/>
            <person name="Nel W.J."/>
            <person name="Swalarsk-Parry B.S."/>
            <person name="Vaghefi N."/>
            <person name="Wilken P.M."/>
            <person name="An Z."/>
            <person name="de Beer Z.W."/>
            <person name="De Vos L."/>
            <person name="Chen L."/>
            <person name="Duong T.A."/>
            <person name="Gao Y."/>
            <person name="Hammerbacher A."/>
            <person name="Kikkert J.R."/>
            <person name="Li Y."/>
            <person name="Li H."/>
            <person name="Li K."/>
            <person name="Li Q."/>
            <person name="Liu X."/>
            <person name="Ma X."/>
            <person name="Naidoo K."/>
            <person name="Pethybridge S.J."/>
            <person name="Sun J."/>
            <person name="Steenkamp E.T."/>
            <person name="van der Nest M.A."/>
            <person name="van Wyk S."/>
            <person name="Wingfield M.J."/>
            <person name="Xiong C."/>
            <person name="Yue Q."/>
            <person name="Zhang X."/>
        </authorList>
    </citation>
    <scope>NUCLEOTIDE SEQUENCE [LARGE SCALE GENOMIC DNA]</scope>
    <source>
        <strain evidence="3 4">BP6252</strain>
    </source>
</reference>
<accession>A0A3D8S8V6</accession>
<dbReference type="STRING" id="1849047.A0A3D8S8V6"/>
<evidence type="ECO:0000256" key="1">
    <source>
        <dbReference type="ARBA" id="ARBA00033748"/>
    </source>
</evidence>
<dbReference type="GO" id="GO:0016705">
    <property type="term" value="F:oxidoreductase activity, acting on paired donors, with incorporation or reduction of molecular oxygen"/>
    <property type="evidence" value="ECO:0007669"/>
    <property type="project" value="InterPro"/>
</dbReference>
<gene>
    <name evidence="3" type="ORF">BP6252_03898</name>
</gene>
<dbReference type="PANTHER" id="PTHR30011">
    <property type="entry name" value="ALKANESULFONATE MONOOXYGENASE-RELATED"/>
    <property type="match status" value="1"/>
</dbReference>
<sequence length="491" mass="53896">MPSKTPQKRIQLSFLETCCTGGYMASGQWRSPSDNGKTKDRLKYYMDMAKLAEKGKISCIFFADWYAGFDVYTDSMDPMLKAGHQVAHLDPIPIISAMASVTDTVAFAATASTSYVNPYILARQYSTLDHLTDGRVGWNIVTSWSKSAAKALGQDDVIPHDERYVIADEYMDLVYKLWESSWASDSAVWSDEMAFDPSKIKKVEHNGKFWKYLKCSARNQVHPSPQRTPVLFQAGTSKTGSAFAAKHAEAVFLNTATVEQAAKVIKDMRVAAAAGGRDPTSLKFFPCIVPIIGRTSEEAQEKLAAAKKNADYVAGLGQFSGYTGIDMSQFPLDEPFVIDENGTTAIQSVFRALEASNTTGAPWTPRTLGQQMALGGLHPCPVGSAEEVADVFQEWVNVADCDGFNIAYVSNPGSFEDVVEILRPELVKRGLMWEDYDVPGGTFRENLLGEGKTLREDHYGSRFKFGRDFENDSGEVQAANGSGTSVQEVKA</sequence>
<dbReference type="AlphaFoldDB" id="A0A3D8S8V6"/>
<dbReference type="Proteomes" id="UP000256645">
    <property type="component" value="Unassembled WGS sequence"/>
</dbReference>
<keyword evidence="4" id="KW-1185">Reference proteome</keyword>
<keyword evidence="3" id="KW-0560">Oxidoreductase</keyword>
<dbReference type="SUPFAM" id="SSF51679">
    <property type="entry name" value="Bacterial luciferase-like"/>
    <property type="match status" value="1"/>
</dbReference>
<evidence type="ECO:0000259" key="2">
    <source>
        <dbReference type="Pfam" id="PF00296"/>
    </source>
</evidence>
<dbReference type="NCBIfam" id="TIGR03860">
    <property type="entry name" value="FMN_nitrolo"/>
    <property type="match status" value="1"/>
</dbReference>